<dbReference type="Gene3D" id="1.20.1270.60">
    <property type="entry name" value="Arfaptin homology (AH) domain/BAR domain"/>
    <property type="match status" value="1"/>
</dbReference>
<dbReference type="PANTHER" id="PTHR21223:SF2">
    <property type="entry name" value="CBY1-INTERACTING BAR DOMAIN-CONTAINING PROTEIN HOMOLOG"/>
    <property type="match status" value="1"/>
</dbReference>
<dbReference type="SUPFAM" id="SSF103657">
    <property type="entry name" value="BAR/IMD domain-like"/>
    <property type="match status" value="1"/>
</dbReference>
<dbReference type="GO" id="GO:0036064">
    <property type="term" value="C:ciliary basal body"/>
    <property type="evidence" value="ECO:0007669"/>
    <property type="project" value="TreeGrafter"/>
</dbReference>
<feature type="compositionally biased region" description="Basic and acidic residues" evidence="8">
    <location>
        <begin position="284"/>
        <end position="298"/>
    </location>
</feature>
<dbReference type="Pfam" id="PF06730">
    <property type="entry name" value="FAM92"/>
    <property type="match status" value="1"/>
</dbReference>
<dbReference type="CDD" id="cd07598">
    <property type="entry name" value="BAR_FAM92"/>
    <property type="match status" value="1"/>
</dbReference>
<evidence type="ECO:0000256" key="7">
    <source>
        <dbReference type="ARBA" id="ARBA00029449"/>
    </source>
</evidence>
<dbReference type="InterPro" id="IPR009602">
    <property type="entry name" value="CBAR/FAM92"/>
</dbReference>
<sequence length="339" mass="38759">MKGPENVKVQSRSHSERSFLESEQEAKFVQDRIVSVERTVAELCHVFAQYSRKAARLRDKGDEIAKITLEHAETENINKSLSLALENFADCISLLSSYGDLRVQNIETKVIKEFGRYEDICKHAKDEVKQIYNAREKEIARKRQLERIKERNPRNRQQIIQAETELVKASAEFSKTLHNLEEKSTEFEKQKLHDVKSILLDFVSTEMGYHAKALEVLTNAYKAINSIDEEADLQDFQKISRKVDSEFKRSLRHPDASRGSRSRSLFRSANSLGSLGALFSSNPKKPDGIPRSRSKSQETLDSMKQSISETEDSLSDTNISENLSDPEEPSSPIKPRKRK</sequence>
<keyword evidence="5" id="KW-0206">Cytoskeleton</keyword>
<keyword evidence="10" id="KW-1185">Reference proteome</keyword>
<keyword evidence="4" id="KW-0970">Cilium biogenesis/degradation</keyword>
<dbReference type="GO" id="GO:0035869">
    <property type="term" value="C:ciliary transition zone"/>
    <property type="evidence" value="ECO:0007669"/>
    <property type="project" value="TreeGrafter"/>
</dbReference>
<protein>
    <recommendedName>
        <fullName evidence="11">Protein FAM92A1</fullName>
    </recommendedName>
</protein>
<dbReference type="InterPro" id="IPR035590">
    <property type="entry name" value="BAR_CBAR1/2"/>
</dbReference>
<keyword evidence="3" id="KW-0963">Cytoplasm</keyword>
<evidence type="ECO:0000313" key="9">
    <source>
        <dbReference type="EMBL" id="KAJ3653677.1"/>
    </source>
</evidence>
<gene>
    <name evidence="9" type="ORF">Zmor_012916</name>
</gene>
<evidence type="ECO:0000256" key="1">
    <source>
        <dbReference type="ARBA" id="ARBA00004138"/>
    </source>
</evidence>
<dbReference type="EMBL" id="JALNTZ010000004">
    <property type="protein sequence ID" value="KAJ3653677.1"/>
    <property type="molecule type" value="Genomic_DNA"/>
</dbReference>
<organism evidence="9 10">
    <name type="scientific">Zophobas morio</name>
    <dbReference type="NCBI Taxonomy" id="2755281"/>
    <lineage>
        <taxon>Eukaryota</taxon>
        <taxon>Metazoa</taxon>
        <taxon>Ecdysozoa</taxon>
        <taxon>Arthropoda</taxon>
        <taxon>Hexapoda</taxon>
        <taxon>Insecta</taxon>
        <taxon>Pterygota</taxon>
        <taxon>Neoptera</taxon>
        <taxon>Endopterygota</taxon>
        <taxon>Coleoptera</taxon>
        <taxon>Polyphaga</taxon>
        <taxon>Cucujiformia</taxon>
        <taxon>Tenebrionidae</taxon>
        <taxon>Zophobas</taxon>
    </lineage>
</organism>
<accession>A0AA38MES6</accession>
<dbReference type="PANTHER" id="PTHR21223">
    <property type="entry name" value="CBY1-INTERACTING BAR DOMAIN-CONTAINING PROTEIN HOMOLOG"/>
    <property type="match status" value="1"/>
</dbReference>
<feature type="region of interest" description="Disordered" evidence="8">
    <location>
        <begin position="276"/>
        <end position="339"/>
    </location>
</feature>
<name>A0AA38MES6_9CUCU</name>
<evidence type="ECO:0000256" key="3">
    <source>
        <dbReference type="ARBA" id="ARBA00022490"/>
    </source>
</evidence>
<evidence type="ECO:0000256" key="6">
    <source>
        <dbReference type="ARBA" id="ARBA00023273"/>
    </source>
</evidence>
<evidence type="ECO:0000256" key="2">
    <source>
        <dbReference type="ARBA" id="ARBA00004245"/>
    </source>
</evidence>
<evidence type="ECO:0000256" key="4">
    <source>
        <dbReference type="ARBA" id="ARBA00022794"/>
    </source>
</evidence>
<evidence type="ECO:0000256" key="5">
    <source>
        <dbReference type="ARBA" id="ARBA00023212"/>
    </source>
</evidence>
<feature type="compositionally biased region" description="Polar residues" evidence="8">
    <location>
        <begin position="299"/>
        <end position="308"/>
    </location>
</feature>
<dbReference type="Proteomes" id="UP001168821">
    <property type="component" value="Unassembled WGS sequence"/>
</dbReference>
<evidence type="ECO:0000313" key="10">
    <source>
        <dbReference type="Proteomes" id="UP001168821"/>
    </source>
</evidence>
<comment type="similarity">
    <text evidence="7">Belongs to the CIBAR family.</text>
</comment>
<keyword evidence="6" id="KW-0966">Cell projection</keyword>
<comment type="caution">
    <text evidence="9">The sequence shown here is derived from an EMBL/GenBank/DDBJ whole genome shotgun (WGS) entry which is preliminary data.</text>
</comment>
<dbReference type="InterPro" id="IPR027267">
    <property type="entry name" value="AH/BAR_dom_sf"/>
</dbReference>
<reference evidence="9" key="1">
    <citation type="journal article" date="2023" name="G3 (Bethesda)">
        <title>Whole genome assemblies of Zophobas morio and Tenebrio molitor.</title>
        <authorList>
            <person name="Kaur S."/>
            <person name="Stinson S.A."/>
            <person name="diCenzo G.C."/>
        </authorList>
    </citation>
    <scope>NUCLEOTIDE SEQUENCE</scope>
    <source>
        <strain evidence="9">QUZm001</strain>
    </source>
</reference>
<proteinExistence type="inferred from homology"/>
<dbReference type="GO" id="GO:0060271">
    <property type="term" value="P:cilium assembly"/>
    <property type="evidence" value="ECO:0007669"/>
    <property type="project" value="InterPro"/>
</dbReference>
<dbReference type="AlphaFoldDB" id="A0AA38MES6"/>
<evidence type="ECO:0008006" key="11">
    <source>
        <dbReference type="Google" id="ProtNLM"/>
    </source>
</evidence>
<comment type="subcellular location">
    <subcellularLocation>
        <location evidence="1">Cell projection</location>
        <location evidence="1">Cilium</location>
    </subcellularLocation>
    <subcellularLocation>
        <location evidence="2">Cytoplasm</location>
        <location evidence="2">Cytoskeleton</location>
    </subcellularLocation>
</comment>
<evidence type="ECO:0000256" key="8">
    <source>
        <dbReference type="SAM" id="MobiDB-lite"/>
    </source>
</evidence>